<dbReference type="OrthoDB" id="990598at2759"/>
<dbReference type="AlphaFoldDB" id="A0A8J6DB28"/>
<protein>
    <recommendedName>
        <fullName evidence="1">DUF7745 domain-containing protein</fullName>
    </recommendedName>
</protein>
<evidence type="ECO:0000313" key="2">
    <source>
        <dbReference type="EMBL" id="KAG8500600.1"/>
    </source>
</evidence>
<proteinExistence type="predicted"/>
<gene>
    <name evidence="2" type="ORF">CXB51_004388</name>
</gene>
<dbReference type="PANTHER" id="PTHR48200:SF1">
    <property type="entry name" value="AMINOTRANSFERASE-LIKE PLANT MOBILE DOMAIN-CONTAINING PROTEIN"/>
    <property type="match status" value="1"/>
</dbReference>
<feature type="domain" description="DUF7745" evidence="1">
    <location>
        <begin position="146"/>
        <end position="248"/>
    </location>
</feature>
<accession>A0A8J6DB28</accession>
<evidence type="ECO:0000259" key="1">
    <source>
        <dbReference type="Pfam" id="PF24924"/>
    </source>
</evidence>
<evidence type="ECO:0000313" key="3">
    <source>
        <dbReference type="Proteomes" id="UP000701853"/>
    </source>
</evidence>
<dbReference type="Proteomes" id="UP000701853">
    <property type="component" value="Chromosome 2"/>
</dbReference>
<comment type="caution">
    <text evidence="2">The sequence shown here is derived from an EMBL/GenBank/DDBJ whole genome shotgun (WGS) entry which is preliminary data.</text>
</comment>
<dbReference type="PANTHER" id="PTHR48200">
    <property type="entry name" value="PROTEIN, PUTATIVE-RELATED"/>
    <property type="match status" value="1"/>
</dbReference>
<sequence>MENEFLDKVEDNAVVRIWSEKTQLGKGDSLAKGYTSKLCAYIRISVTQNNLHELKEIWDQWDDETKQLFYGNYGYLSYLLDIKIQVEKAYSRATYVPAFLKKLMNVMGMSEQWIAVRVKQRGMALGYVNEAVSDLFDRLDKGVTPEEDIEWKAPWLVPDKILFRCGSFDWVPLLGIWGSVRYAPLLVLRQYRSSQFILAMHGLAQFEFTYGGVNYKKKIKEISNAWNQTHRMKRVAVGPMTTLEYDGWWGRRINDNIHRPRQEGTRPVEEYL</sequence>
<dbReference type="InterPro" id="IPR056647">
    <property type="entry name" value="DUF7745"/>
</dbReference>
<organism evidence="2 3">
    <name type="scientific">Gossypium anomalum</name>
    <dbReference type="NCBI Taxonomy" id="47600"/>
    <lineage>
        <taxon>Eukaryota</taxon>
        <taxon>Viridiplantae</taxon>
        <taxon>Streptophyta</taxon>
        <taxon>Embryophyta</taxon>
        <taxon>Tracheophyta</taxon>
        <taxon>Spermatophyta</taxon>
        <taxon>Magnoliopsida</taxon>
        <taxon>eudicotyledons</taxon>
        <taxon>Gunneridae</taxon>
        <taxon>Pentapetalae</taxon>
        <taxon>rosids</taxon>
        <taxon>malvids</taxon>
        <taxon>Malvales</taxon>
        <taxon>Malvaceae</taxon>
        <taxon>Malvoideae</taxon>
        <taxon>Gossypium</taxon>
    </lineage>
</organism>
<dbReference type="EMBL" id="JAHUZN010000002">
    <property type="protein sequence ID" value="KAG8500600.1"/>
    <property type="molecule type" value="Genomic_DNA"/>
</dbReference>
<keyword evidence="3" id="KW-1185">Reference proteome</keyword>
<dbReference type="Pfam" id="PF24924">
    <property type="entry name" value="DUF7745"/>
    <property type="match status" value="1"/>
</dbReference>
<name>A0A8J6DB28_9ROSI</name>
<reference evidence="2 3" key="1">
    <citation type="journal article" date="2021" name="bioRxiv">
        <title>The Gossypium anomalum genome as a resource for cotton improvement and evolutionary analysis of hybrid incompatibility.</title>
        <authorList>
            <person name="Grover C.E."/>
            <person name="Yuan D."/>
            <person name="Arick M.A."/>
            <person name="Miller E.R."/>
            <person name="Hu G."/>
            <person name="Peterson D.G."/>
            <person name="Wendel J.F."/>
            <person name="Udall J.A."/>
        </authorList>
    </citation>
    <scope>NUCLEOTIDE SEQUENCE [LARGE SCALE GENOMIC DNA]</scope>
    <source>
        <strain evidence="2">JFW-Udall</strain>
        <tissue evidence="2">Leaf</tissue>
    </source>
</reference>